<keyword evidence="1" id="KW-0812">Transmembrane</keyword>
<dbReference type="AlphaFoldDB" id="A0A1Q6JLN7"/>
<evidence type="ECO:0000313" key="2">
    <source>
        <dbReference type="EMBL" id="OKZ53856.1"/>
    </source>
</evidence>
<evidence type="ECO:0008006" key="4">
    <source>
        <dbReference type="Google" id="ProtNLM"/>
    </source>
</evidence>
<keyword evidence="1" id="KW-0472">Membrane</keyword>
<evidence type="ECO:0000313" key="3">
    <source>
        <dbReference type="Proteomes" id="UP000186631"/>
    </source>
</evidence>
<sequence length="163" mass="18926">MKHLPLLLLLTFIIGGCASSRRLSESVHQQDSVGIRVETRIEYVPDTVFIEIPAQTSERETADNTSHLENDYATSDARINPDGTLYHNLKTKPQKKPVGFEKPVERKDSVIYKTKTVTKTKIEKVPRDLTWWQKTQIYGFWVILFILVIIYRKKILSLVKWLI</sequence>
<feature type="transmembrane region" description="Helical" evidence="1">
    <location>
        <begin position="131"/>
        <end position="151"/>
    </location>
</feature>
<protein>
    <recommendedName>
        <fullName evidence="4">Lipoprotein</fullName>
    </recommendedName>
</protein>
<accession>A0A1Q6JLN7</accession>
<name>A0A1Q6JLN7_PHOVU</name>
<dbReference type="RefSeq" id="WP_217291350.1">
    <property type="nucleotide sequence ID" value="NZ_CAXSSN010000033.1"/>
</dbReference>
<dbReference type="PROSITE" id="PS51257">
    <property type="entry name" value="PROKAR_LIPOPROTEIN"/>
    <property type="match status" value="1"/>
</dbReference>
<comment type="caution">
    <text evidence="2">The sequence shown here is derived from an EMBL/GenBank/DDBJ whole genome shotgun (WGS) entry which is preliminary data.</text>
</comment>
<organism evidence="2 3">
    <name type="scientific">Phocaeicola vulgatus</name>
    <name type="common">Bacteroides vulgatus</name>
    <dbReference type="NCBI Taxonomy" id="821"/>
    <lineage>
        <taxon>Bacteria</taxon>
        <taxon>Pseudomonadati</taxon>
        <taxon>Bacteroidota</taxon>
        <taxon>Bacteroidia</taxon>
        <taxon>Bacteroidales</taxon>
        <taxon>Bacteroidaceae</taxon>
        <taxon>Phocaeicola</taxon>
    </lineage>
</organism>
<reference evidence="2 3" key="1">
    <citation type="journal article" date="2016" name="Nat. Biotechnol.">
        <title>Measurement of bacterial replication rates in microbial communities.</title>
        <authorList>
            <person name="Brown C.T."/>
            <person name="Olm M.R."/>
            <person name="Thomas B.C."/>
            <person name="Banfield J.F."/>
        </authorList>
    </citation>
    <scope>NUCLEOTIDE SEQUENCE [LARGE SCALE GENOMIC DNA]</scope>
    <source>
        <strain evidence="2">42_262</strain>
    </source>
</reference>
<dbReference type="EMBL" id="MNQV01000077">
    <property type="protein sequence ID" value="OKZ53856.1"/>
    <property type="molecule type" value="Genomic_DNA"/>
</dbReference>
<keyword evidence="1" id="KW-1133">Transmembrane helix</keyword>
<evidence type="ECO:0000256" key="1">
    <source>
        <dbReference type="SAM" id="Phobius"/>
    </source>
</evidence>
<dbReference type="Proteomes" id="UP000186631">
    <property type="component" value="Unassembled WGS sequence"/>
</dbReference>
<gene>
    <name evidence="2" type="ORF">BHV80_03350</name>
</gene>
<proteinExistence type="predicted"/>